<dbReference type="AlphaFoldDB" id="A0A2M7R661"/>
<evidence type="ECO:0008006" key="4">
    <source>
        <dbReference type="Google" id="ProtNLM"/>
    </source>
</evidence>
<feature type="chain" id="PRO_5014850708" description="DUF5667 domain-containing protein" evidence="1">
    <location>
        <begin position="23"/>
        <end position="140"/>
    </location>
</feature>
<dbReference type="EMBL" id="PFLW01000055">
    <property type="protein sequence ID" value="PIY89013.1"/>
    <property type="molecule type" value="Genomic_DNA"/>
</dbReference>
<organism evidence="2 3">
    <name type="scientific">Candidatus Nealsonbacteria bacterium CG_4_10_14_0_8_um_filter_37_14</name>
    <dbReference type="NCBI Taxonomy" id="1974684"/>
    <lineage>
        <taxon>Bacteria</taxon>
        <taxon>Candidatus Nealsoniibacteriota</taxon>
    </lineage>
</organism>
<protein>
    <recommendedName>
        <fullName evidence="4">DUF5667 domain-containing protein</fullName>
    </recommendedName>
</protein>
<gene>
    <name evidence="2" type="ORF">COY73_02190</name>
</gene>
<accession>A0A2M7R661</accession>
<keyword evidence="1" id="KW-0732">Signal</keyword>
<dbReference type="Proteomes" id="UP000230767">
    <property type="component" value="Unassembled WGS sequence"/>
</dbReference>
<name>A0A2M7R661_9BACT</name>
<comment type="caution">
    <text evidence="2">The sequence shown here is derived from an EMBL/GenBank/DDBJ whole genome shotgun (WGS) entry which is preliminary data.</text>
</comment>
<evidence type="ECO:0000313" key="3">
    <source>
        <dbReference type="Proteomes" id="UP000230767"/>
    </source>
</evidence>
<reference evidence="3" key="1">
    <citation type="submission" date="2017-09" db="EMBL/GenBank/DDBJ databases">
        <title>Depth-based differentiation of microbial function through sediment-hosted aquifers and enrichment of novel symbionts in the deep terrestrial subsurface.</title>
        <authorList>
            <person name="Probst A.J."/>
            <person name="Ladd B."/>
            <person name="Jarett J.K."/>
            <person name="Geller-Mcgrath D.E."/>
            <person name="Sieber C.M.K."/>
            <person name="Emerson J.B."/>
            <person name="Anantharaman K."/>
            <person name="Thomas B.C."/>
            <person name="Malmstrom R."/>
            <person name="Stieglmeier M."/>
            <person name="Klingl A."/>
            <person name="Woyke T."/>
            <person name="Ryan C.M."/>
            <person name="Banfield J.F."/>
        </authorList>
    </citation>
    <scope>NUCLEOTIDE SEQUENCE [LARGE SCALE GENOMIC DNA]</scope>
</reference>
<evidence type="ECO:0000256" key="1">
    <source>
        <dbReference type="SAM" id="SignalP"/>
    </source>
</evidence>
<proteinExistence type="predicted"/>
<feature type="signal peptide" evidence="1">
    <location>
        <begin position="1"/>
        <end position="22"/>
    </location>
</feature>
<sequence>MIKKFISILIIFGFFLPSFSFAQEQPFQPPKTLEGAKEMGEKFGEAAKEKLPGILEKLWKEEVMPIWSKMWNWAKNWLENAVWPWIIGFFKEKIKPPLEKEIEKKKPVIEEEFEKEKQEIKKEAPEVGKSLWERFKEIIK</sequence>
<evidence type="ECO:0000313" key="2">
    <source>
        <dbReference type="EMBL" id="PIY89013.1"/>
    </source>
</evidence>